<dbReference type="PANTHER" id="PTHR22949:SF0">
    <property type="entry name" value="RE27538P"/>
    <property type="match status" value="1"/>
</dbReference>
<reference evidence="3" key="1">
    <citation type="journal article" date="2013" name="PLoS Genet.">
        <title>The genome of Spraguea lophii and the basis of host-microsporidian interactions.</title>
        <authorList>
            <person name="Campbell S.E."/>
            <person name="Williams T.A."/>
            <person name="Yousuf A."/>
            <person name="Soanes D.M."/>
            <person name="Paszkiewicz K.H."/>
            <person name="Williams B.A.P."/>
        </authorList>
    </citation>
    <scope>NUCLEOTIDE SEQUENCE [LARGE SCALE GENOMIC DNA]</scope>
    <source>
        <strain evidence="3">42_110</strain>
    </source>
</reference>
<proteinExistence type="predicted"/>
<name>S7WA65_SPRLO</name>
<feature type="domain" description="DUF8032" evidence="1">
    <location>
        <begin position="127"/>
        <end position="212"/>
    </location>
</feature>
<comment type="caution">
    <text evidence="2">The sequence shown here is derived from an EMBL/GenBank/DDBJ whole genome shotgun (WGS) entry which is preliminary data.</text>
</comment>
<dbReference type="STRING" id="1358809.S7WA65"/>
<dbReference type="OrthoDB" id="5599902at2759"/>
<sequence length="380" mass="44102">MQGLMFLRNNTENSFKLDDGSDGLAEEMNEIANNEYFSIDDRANEQNIALLQKGVEDDMFNVTPVIKKKDKKKKKKVSSSNKIPSIKKVVNLPATPASIRIFDGEERLCFKYNTKVSEAALNTMPRGDLEENEFCVRFDVESVNVNSLTEKFRMDNCIYPRVCCPHEQYKGNRWAYETEVNKLAWQFVALNTTLLYGKKGLLQRCVDSYRNINNQSRSRRVVKHDKDINPISRRRQSEYTPYTSTISWMHKGNIKKCKIRIDVENAKYEDIDEDFKFKFSIFPDTYDEESFGLTKWETNNPDNILAIKIAQLNIDNTSFWNAIKATDKESIIRKSVEAYKNRGMDVETDEEMGDEGLSNILVTTMEQIDKEEKHDDNAIF</sequence>
<evidence type="ECO:0000313" key="3">
    <source>
        <dbReference type="Proteomes" id="UP000014978"/>
    </source>
</evidence>
<dbReference type="HOGENOM" id="CLU_061634_0_0_1"/>
<feature type="domain" description="DUF8032" evidence="1">
    <location>
        <begin position="244"/>
        <end position="342"/>
    </location>
</feature>
<protein>
    <recommendedName>
        <fullName evidence="1">DUF8032 domain-containing protein</fullName>
    </recommendedName>
</protein>
<evidence type="ECO:0000259" key="1">
    <source>
        <dbReference type="Pfam" id="PF26087"/>
    </source>
</evidence>
<organism evidence="2 3">
    <name type="scientific">Spraguea lophii (strain 42_110)</name>
    <name type="common">Microsporidian parasite</name>
    <dbReference type="NCBI Taxonomy" id="1358809"/>
    <lineage>
        <taxon>Eukaryota</taxon>
        <taxon>Fungi</taxon>
        <taxon>Fungi incertae sedis</taxon>
        <taxon>Microsporidia</taxon>
        <taxon>Spragueidae</taxon>
        <taxon>Spraguea</taxon>
    </lineage>
</organism>
<evidence type="ECO:0000313" key="2">
    <source>
        <dbReference type="EMBL" id="EPR79741.1"/>
    </source>
</evidence>
<dbReference type="Pfam" id="PF26087">
    <property type="entry name" value="DUF8032"/>
    <property type="match status" value="2"/>
</dbReference>
<dbReference type="OMA" id="MYTGNRW"/>
<dbReference type="VEuPathDB" id="MicrosporidiaDB:SLOPH_2351"/>
<accession>S7WA65</accession>
<dbReference type="Proteomes" id="UP000014978">
    <property type="component" value="Unassembled WGS sequence"/>
</dbReference>
<dbReference type="AlphaFoldDB" id="S7WA65"/>
<dbReference type="EMBL" id="ATCN01000132">
    <property type="protein sequence ID" value="EPR79741.1"/>
    <property type="molecule type" value="Genomic_DNA"/>
</dbReference>
<dbReference type="InParanoid" id="S7WA65"/>
<keyword evidence="3" id="KW-1185">Reference proteome</keyword>
<gene>
    <name evidence="2" type="ORF">SLOPH_2351</name>
</gene>
<dbReference type="PANTHER" id="PTHR22949">
    <property type="entry name" value="WHITE COLLAR 2 PROTEIN WC2"/>
    <property type="match status" value="1"/>
</dbReference>
<dbReference type="InterPro" id="IPR058345">
    <property type="entry name" value="DUF8032"/>
</dbReference>